<dbReference type="STRING" id="101091.A0A1C7NDS9"/>
<dbReference type="Proteomes" id="UP000093000">
    <property type="component" value="Unassembled WGS sequence"/>
</dbReference>
<dbReference type="GO" id="GO:0005771">
    <property type="term" value="C:multivesicular body"/>
    <property type="evidence" value="ECO:0007669"/>
    <property type="project" value="TreeGrafter"/>
</dbReference>
<reference evidence="7 8" key="1">
    <citation type="submission" date="2016-03" db="EMBL/GenBank/DDBJ databases">
        <title>Choanephora cucurbitarum.</title>
        <authorList>
            <person name="Min B."/>
            <person name="Park H."/>
            <person name="Park J.-H."/>
            <person name="Shin H.-D."/>
            <person name="Choi I.-G."/>
        </authorList>
    </citation>
    <scope>NUCLEOTIDE SEQUENCE [LARGE SCALE GENOMIC DNA]</scope>
    <source>
        <strain evidence="7 8">KUS-F28377</strain>
    </source>
</reference>
<organism evidence="7 8">
    <name type="scientific">Choanephora cucurbitarum</name>
    <dbReference type="NCBI Taxonomy" id="101091"/>
    <lineage>
        <taxon>Eukaryota</taxon>
        <taxon>Fungi</taxon>
        <taxon>Fungi incertae sedis</taxon>
        <taxon>Mucoromycota</taxon>
        <taxon>Mucoromycotina</taxon>
        <taxon>Mucoromycetes</taxon>
        <taxon>Mucorales</taxon>
        <taxon>Mucorineae</taxon>
        <taxon>Choanephoraceae</taxon>
        <taxon>Choanephoroideae</taxon>
        <taxon>Choanephora</taxon>
    </lineage>
</organism>
<name>A0A1C7NDS9_9FUNG</name>
<dbReference type="OrthoDB" id="10250120at2759"/>
<comment type="caution">
    <text evidence="7">The sequence shown here is derived from an EMBL/GenBank/DDBJ whole genome shotgun (WGS) entry which is preliminary data.</text>
</comment>
<sequence length="431" mass="50727">MTGSFSERKQRLQDYLSFQYIDFDKQRPTDRLESLYSDFSKLKELNIYGYNTNISCWRTILLDCNLQGYLNTGDACMINLAELPELFSLSRLGKPLCLDRVIQEMQHYGHRYLMTQAAFEKAYPIKTMQPNWSEWISSWLHAPTHYIVMPTVDQYARIIIQQHTRKPLCSVLDHLLSFDDFRQQFRSLPCYQQTCVQLSDLDLWLLLRYLVHHYGVAVERWGQMTVIKMPSRMEQERVVISEEEKAIVQLKATCAILHQQVDQLETIIHELWLSAKEHYTFNKKAQAVYRLKKMKKLEDVLKERYKTLDTMETILLKIEAAQNDLEVIQAFNLGTETLRIILANHPLDQIEDTMDRLKDTLEEQYQIETAMGSHTNEEEEKELEQQLLALQLEDKPVLTKPIDTQSELMRLQHVLSTLQPVTQPRKQPELA</sequence>
<evidence type="ECO:0000256" key="4">
    <source>
        <dbReference type="ARBA" id="ARBA00040017"/>
    </source>
</evidence>
<dbReference type="Pfam" id="PF25880">
    <property type="entry name" value="WHD_CHMP7_1st"/>
    <property type="match status" value="1"/>
</dbReference>
<dbReference type="FunCoup" id="A0A1C7NDS9">
    <property type="interactions" value="74"/>
</dbReference>
<evidence type="ECO:0000313" key="8">
    <source>
        <dbReference type="Proteomes" id="UP000093000"/>
    </source>
</evidence>
<keyword evidence="8" id="KW-1185">Reference proteome</keyword>
<dbReference type="InterPro" id="IPR005024">
    <property type="entry name" value="Snf7_fam"/>
</dbReference>
<feature type="coiled-coil region" evidence="6">
    <location>
        <begin position="347"/>
        <end position="393"/>
    </location>
</feature>
<dbReference type="InParanoid" id="A0A1C7NDS9"/>
<protein>
    <recommendedName>
        <fullName evidence="4">Vacuolar-sorting protein SNF7</fullName>
    </recommendedName>
    <alternativeName>
        <fullName evidence="5">Vacuolar protein-sorting-associated protein 32</fullName>
    </alternativeName>
</protein>
<comment type="similarity">
    <text evidence="2">Belongs to the SNF7 family.</text>
</comment>
<dbReference type="GO" id="GO:0000815">
    <property type="term" value="C:ESCRT III complex"/>
    <property type="evidence" value="ECO:0007669"/>
    <property type="project" value="TreeGrafter"/>
</dbReference>
<comment type="subcellular location">
    <subcellularLocation>
        <location evidence="1">Endosome</location>
    </subcellularLocation>
</comment>
<dbReference type="GO" id="GO:0009898">
    <property type="term" value="C:cytoplasmic side of plasma membrane"/>
    <property type="evidence" value="ECO:0007669"/>
    <property type="project" value="TreeGrafter"/>
</dbReference>
<dbReference type="GO" id="GO:0006900">
    <property type="term" value="P:vesicle budding from membrane"/>
    <property type="evidence" value="ECO:0007669"/>
    <property type="project" value="TreeGrafter"/>
</dbReference>
<evidence type="ECO:0000256" key="2">
    <source>
        <dbReference type="ARBA" id="ARBA00006190"/>
    </source>
</evidence>
<keyword evidence="6" id="KW-0175">Coiled coil</keyword>
<keyword evidence="3" id="KW-0967">Endosome</keyword>
<evidence type="ECO:0000313" key="7">
    <source>
        <dbReference type="EMBL" id="OBZ87247.1"/>
    </source>
</evidence>
<dbReference type="PANTHER" id="PTHR22761:SF10">
    <property type="entry name" value="GH13992P"/>
    <property type="match status" value="1"/>
</dbReference>
<evidence type="ECO:0000256" key="6">
    <source>
        <dbReference type="SAM" id="Coils"/>
    </source>
</evidence>
<gene>
    <name evidence="7" type="primary">chmp7</name>
    <name evidence="7" type="ORF">A0J61_04696</name>
</gene>
<dbReference type="Pfam" id="PF03357">
    <property type="entry name" value="Snf7"/>
    <property type="match status" value="1"/>
</dbReference>
<dbReference type="PANTHER" id="PTHR22761">
    <property type="entry name" value="CHARGED MULTIVESICULAR BODY PROTEIN"/>
    <property type="match status" value="1"/>
</dbReference>
<evidence type="ECO:0000256" key="3">
    <source>
        <dbReference type="ARBA" id="ARBA00022753"/>
    </source>
</evidence>
<accession>A0A1C7NDS9</accession>
<proteinExistence type="inferred from homology"/>
<dbReference type="AlphaFoldDB" id="A0A1C7NDS9"/>
<evidence type="ECO:0000256" key="5">
    <source>
        <dbReference type="ARBA" id="ARBA00042586"/>
    </source>
</evidence>
<dbReference type="GO" id="GO:0032511">
    <property type="term" value="P:late endosome to vacuole transport via multivesicular body sorting pathway"/>
    <property type="evidence" value="ECO:0007669"/>
    <property type="project" value="TreeGrafter"/>
</dbReference>
<evidence type="ECO:0000256" key="1">
    <source>
        <dbReference type="ARBA" id="ARBA00004177"/>
    </source>
</evidence>
<dbReference type="EMBL" id="LUGH01000235">
    <property type="protein sequence ID" value="OBZ87247.1"/>
    <property type="molecule type" value="Genomic_DNA"/>
</dbReference>